<dbReference type="HOGENOM" id="CLU_002626_3_3_1"/>
<dbReference type="Gramene" id="rna30565">
    <property type="protein sequence ID" value="RHN55392.1"/>
    <property type="gene ID" value="gene30565"/>
</dbReference>
<organism evidence="10 13">
    <name type="scientific">Medicago truncatula</name>
    <name type="common">Barrel medic</name>
    <name type="synonym">Medicago tribuloides</name>
    <dbReference type="NCBI Taxonomy" id="3880"/>
    <lineage>
        <taxon>Eukaryota</taxon>
        <taxon>Viridiplantae</taxon>
        <taxon>Streptophyta</taxon>
        <taxon>Embryophyta</taxon>
        <taxon>Tracheophyta</taxon>
        <taxon>Spermatophyta</taxon>
        <taxon>Magnoliopsida</taxon>
        <taxon>eudicotyledons</taxon>
        <taxon>Gunneridae</taxon>
        <taxon>Pentapetalae</taxon>
        <taxon>rosids</taxon>
        <taxon>fabids</taxon>
        <taxon>Fabales</taxon>
        <taxon>Fabaceae</taxon>
        <taxon>Papilionoideae</taxon>
        <taxon>50 kb inversion clade</taxon>
        <taxon>NPAAA clade</taxon>
        <taxon>Hologalegina</taxon>
        <taxon>IRL clade</taxon>
        <taxon>Trifolieae</taxon>
        <taxon>Medicago</taxon>
    </lineage>
</organism>
<feature type="domain" description="TF-B3" evidence="9">
    <location>
        <begin position="113"/>
        <end position="215"/>
    </location>
</feature>
<dbReference type="Gene3D" id="2.40.330.10">
    <property type="entry name" value="DNA-binding pseudobarrel domain"/>
    <property type="match status" value="1"/>
</dbReference>
<keyword evidence="13" id="KW-1185">Reference proteome</keyword>
<protein>
    <recommendedName>
        <fullName evidence="8">Auxin response factor</fullName>
    </recommendedName>
</protein>
<comment type="similarity">
    <text evidence="2 8">Belongs to the ARF family.</text>
</comment>
<dbReference type="InterPro" id="IPR015300">
    <property type="entry name" value="DNA-bd_pseudobarrel_sf"/>
</dbReference>
<dbReference type="PANTHER" id="PTHR31384">
    <property type="entry name" value="AUXIN RESPONSE FACTOR 4-RELATED"/>
    <property type="match status" value="1"/>
</dbReference>
<evidence type="ECO:0000256" key="7">
    <source>
        <dbReference type="ARBA" id="ARBA00023294"/>
    </source>
</evidence>
<dbReference type="EMBL" id="PSQE01000005">
    <property type="protein sequence ID" value="RHN55392.1"/>
    <property type="molecule type" value="Genomic_DNA"/>
</dbReference>
<evidence type="ECO:0000259" key="9">
    <source>
        <dbReference type="PROSITE" id="PS50863"/>
    </source>
</evidence>
<evidence type="ECO:0000313" key="10">
    <source>
        <dbReference type="EMBL" id="AES96741.1"/>
    </source>
</evidence>
<accession>G7KF95</accession>
<evidence type="ECO:0000256" key="8">
    <source>
        <dbReference type="RuleBase" id="RU004561"/>
    </source>
</evidence>
<dbReference type="Proteomes" id="UP000265566">
    <property type="component" value="Chromosome 5"/>
</dbReference>
<dbReference type="InterPro" id="IPR010525">
    <property type="entry name" value="ARF_dom"/>
</dbReference>
<dbReference type="SUPFAM" id="SSF101936">
    <property type="entry name" value="DNA-binding pseudobarrel domain"/>
    <property type="match status" value="1"/>
</dbReference>
<dbReference type="GO" id="GO:0010208">
    <property type="term" value="P:pollen wall assembly"/>
    <property type="evidence" value="ECO:0000318"/>
    <property type="project" value="GO_Central"/>
</dbReference>
<dbReference type="InterPro" id="IPR003340">
    <property type="entry name" value="B3_DNA-bd"/>
</dbReference>
<reference evidence="11" key="4">
    <citation type="journal article" date="2018" name="Nat. Plants">
        <title>Whole-genome landscape of Medicago truncatula symbiotic genes.</title>
        <authorList>
            <person name="Pecrix Y."/>
            <person name="Gamas P."/>
            <person name="Carrere S."/>
        </authorList>
    </citation>
    <scope>NUCLEOTIDE SEQUENCE</scope>
    <source>
        <tissue evidence="11">Leaves</tissue>
    </source>
</reference>
<dbReference type="KEGG" id="mtr:11413246"/>
<comment type="function">
    <text evidence="8">Auxin response factors (ARFs) are transcriptional factors that bind specifically to the DNA sequence 5'-TGTCTC-3' found in the auxin-responsive promoter elements (AuxREs).</text>
</comment>
<dbReference type="GO" id="GO:0005634">
    <property type="term" value="C:nucleus"/>
    <property type="evidence" value="ECO:0000318"/>
    <property type="project" value="GO_Central"/>
</dbReference>
<dbReference type="CDD" id="cd10017">
    <property type="entry name" value="B3_DNA"/>
    <property type="match status" value="1"/>
</dbReference>
<keyword evidence="6 8" id="KW-0539">Nucleus</keyword>
<dbReference type="AlphaFoldDB" id="G7KF95"/>
<reference evidence="10 13" key="1">
    <citation type="journal article" date="2011" name="Nature">
        <title>The Medicago genome provides insight into the evolution of rhizobial symbioses.</title>
        <authorList>
            <person name="Young N.D."/>
            <person name="Debelle F."/>
            <person name="Oldroyd G.E."/>
            <person name="Geurts R."/>
            <person name="Cannon S.B."/>
            <person name="Udvardi M.K."/>
            <person name="Benedito V.A."/>
            <person name="Mayer K.F."/>
            <person name="Gouzy J."/>
            <person name="Schoof H."/>
            <person name="Van de Peer Y."/>
            <person name="Proost S."/>
            <person name="Cook D.R."/>
            <person name="Meyers B.C."/>
            <person name="Spannagl M."/>
            <person name="Cheung F."/>
            <person name="De Mita S."/>
            <person name="Krishnakumar V."/>
            <person name="Gundlach H."/>
            <person name="Zhou S."/>
            <person name="Mudge J."/>
            <person name="Bharti A.K."/>
            <person name="Murray J.D."/>
            <person name="Naoumkina M.A."/>
            <person name="Rosen B."/>
            <person name="Silverstein K.A."/>
            <person name="Tang H."/>
            <person name="Rombauts S."/>
            <person name="Zhao P.X."/>
            <person name="Zhou P."/>
            <person name="Barbe V."/>
            <person name="Bardou P."/>
            <person name="Bechner M."/>
            <person name="Bellec A."/>
            <person name="Berger A."/>
            <person name="Berges H."/>
            <person name="Bidwell S."/>
            <person name="Bisseling T."/>
            <person name="Choisne N."/>
            <person name="Couloux A."/>
            <person name="Denny R."/>
            <person name="Deshpande S."/>
            <person name="Dai X."/>
            <person name="Doyle J.J."/>
            <person name="Dudez A.M."/>
            <person name="Farmer A.D."/>
            <person name="Fouteau S."/>
            <person name="Franken C."/>
            <person name="Gibelin C."/>
            <person name="Gish J."/>
            <person name="Goldstein S."/>
            <person name="Gonzalez A.J."/>
            <person name="Green P.J."/>
            <person name="Hallab A."/>
            <person name="Hartog M."/>
            <person name="Hua A."/>
            <person name="Humphray S.J."/>
            <person name="Jeong D.H."/>
            <person name="Jing Y."/>
            <person name="Jocker A."/>
            <person name="Kenton S.M."/>
            <person name="Kim D.J."/>
            <person name="Klee K."/>
            <person name="Lai H."/>
            <person name="Lang C."/>
            <person name="Lin S."/>
            <person name="Macmil S.L."/>
            <person name="Magdelenat G."/>
            <person name="Matthews L."/>
            <person name="McCorrison J."/>
            <person name="Monaghan E.L."/>
            <person name="Mun J.H."/>
            <person name="Najar F.Z."/>
            <person name="Nicholson C."/>
            <person name="Noirot C."/>
            <person name="O'Bleness M."/>
            <person name="Paule C.R."/>
            <person name="Poulain J."/>
            <person name="Prion F."/>
            <person name="Qin B."/>
            <person name="Qu C."/>
            <person name="Retzel E.F."/>
            <person name="Riddle C."/>
            <person name="Sallet E."/>
            <person name="Samain S."/>
            <person name="Samson N."/>
            <person name="Sanders I."/>
            <person name="Saurat O."/>
            <person name="Scarpelli C."/>
            <person name="Schiex T."/>
            <person name="Segurens B."/>
            <person name="Severin A.J."/>
            <person name="Sherrier D.J."/>
            <person name="Shi R."/>
            <person name="Sims S."/>
            <person name="Singer S.R."/>
            <person name="Sinharoy S."/>
            <person name="Sterck L."/>
            <person name="Viollet A."/>
            <person name="Wang B.B."/>
            <person name="Wang K."/>
            <person name="Wang M."/>
            <person name="Wang X."/>
            <person name="Warfsmann J."/>
            <person name="Weissenbach J."/>
            <person name="White D.D."/>
            <person name="White J.D."/>
            <person name="Wiley G.B."/>
            <person name="Wincker P."/>
            <person name="Xing Y."/>
            <person name="Yang L."/>
            <person name="Yao Z."/>
            <person name="Ying F."/>
            <person name="Zhai J."/>
            <person name="Zhou L."/>
            <person name="Zuber A."/>
            <person name="Denarie J."/>
            <person name="Dixon R.A."/>
            <person name="May G.D."/>
            <person name="Schwartz D.C."/>
            <person name="Rogers J."/>
            <person name="Quetier F."/>
            <person name="Town C.D."/>
            <person name="Roe B.A."/>
        </authorList>
    </citation>
    <scope>NUCLEOTIDE SEQUENCE [LARGE SCALE GENOMIC DNA]</scope>
    <source>
        <strain evidence="10">A17</strain>
        <strain evidence="12 13">cv. Jemalong A17</strain>
    </source>
</reference>
<name>G7KF95_MEDTR</name>
<dbReference type="OrthoDB" id="1414159at2759"/>
<dbReference type="STRING" id="3880.G7KF95"/>
<evidence type="ECO:0000256" key="3">
    <source>
        <dbReference type="ARBA" id="ARBA00023015"/>
    </source>
</evidence>
<dbReference type="SMART" id="SM01019">
    <property type="entry name" value="B3"/>
    <property type="match status" value="1"/>
</dbReference>
<evidence type="ECO:0000256" key="1">
    <source>
        <dbReference type="ARBA" id="ARBA00004123"/>
    </source>
</evidence>
<reference evidence="10 13" key="2">
    <citation type="journal article" date="2014" name="BMC Genomics">
        <title>An improved genome release (version Mt4.0) for the model legume Medicago truncatula.</title>
        <authorList>
            <person name="Tang H."/>
            <person name="Krishnakumar V."/>
            <person name="Bidwell S."/>
            <person name="Rosen B."/>
            <person name="Chan A."/>
            <person name="Zhou S."/>
            <person name="Gentzbittel L."/>
            <person name="Childs K.L."/>
            <person name="Yandell M."/>
            <person name="Gundlach H."/>
            <person name="Mayer K.F."/>
            <person name="Schwartz D.C."/>
            <person name="Town C.D."/>
        </authorList>
    </citation>
    <scope>GENOME REANNOTATION</scope>
    <source>
        <strain evidence="12 13">cv. Jemalong A17</strain>
    </source>
</reference>
<dbReference type="EnsemblPlants" id="AES96741">
    <property type="protein sequence ID" value="AES96741"/>
    <property type="gene ID" value="MTR_5g040880"/>
</dbReference>
<evidence type="ECO:0000256" key="5">
    <source>
        <dbReference type="ARBA" id="ARBA00023163"/>
    </source>
</evidence>
<evidence type="ECO:0000256" key="4">
    <source>
        <dbReference type="ARBA" id="ARBA00023125"/>
    </source>
</evidence>
<dbReference type="PROSITE" id="PS50863">
    <property type="entry name" value="B3"/>
    <property type="match status" value="1"/>
</dbReference>
<dbReference type="Gene3D" id="2.30.30.1040">
    <property type="match status" value="1"/>
</dbReference>
<sequence>MSSQQRRVDQKIWQCCAGSSVKIPKLYSHVYYFPLGHLEHICPSPNPNTLSHLDRSRPFILCTVSAVDLLADLCTDEVFVKLLLTPVTNKGVHEPHSLEVREDKDDDKKVVSYSKTLTPSDANNGGAFSVPVECAKLIFPPLDLNTEKPFQELSISDIHGKVWKFRHVYRGTPLRHLLTTDWSEFVDKKRLVGGDSLIFMKDSDGNISVGVRRQTKFGGAAKITEKSFTEAVELADKNLAFEVVYYPTAKGWCNFVVDAKVVEDAMNISWSLGVRIELSSKNYDSSKRCSKFEGTISALSAPNCPWRMLEVKWDEPKVSQVPERVSPWEVETISDIFALHPQFHPTKKLKKSDPDSAAFSDKKGDSFIPNIEAFLKMVPNIEFKHFVMTSSNQTLLNNDAFLDSMQGARHGLFSTSTSSNFGNDKSNGFLGNNSMAVSSNVSSEPNTAAPISLDLSPHSHDISNSRGTKFAGTDSSTEKVSPGSFMLFGKIIKPVRSDFQEFDIKGNDDCEGSNEIEGIKLAQK</sequence>
<proteinExistence type="inferred from homology"/>
<keyword evidence="7 8" id="KW-0927">Auxin signaling pathway</keyword>
<dbReference type="Pfam" id="PF02362">
    <property type="entry name" value="B3"/>
    <property type="match status" value="1"/>
</dbReference>
<gene>
    <name evidence="12" type="primary">11413246</name>
    <name evidence="10" type="ordered locus">MTR_5g040880</name>
    <name evidence="11" type="ORF">MtrunA17_Chr5g0417281</name>
</gene>
<evidence type="ECO:0000256" key="2">
    <source>
        <dbReference type="ARBA" id="ARBA00007853"/>
    </source>
</evidence>
<dbReference type="PANTHER" id="PTHR31384:SF94">
    <property type="entry name" value="AUXIN RESPONSE FACTOR 17"/>
    <property type="match status" value="1"/>
</dbReference>
<dbReference type="GO" id="GO:0009734">
    <property type="term" value="P:auxin-activated signaling pathway"/>
    <property type="evidence" value="ECO:0007669"/>
    <property type="project" value="UniProtKB-KW"/>
</dbReference>
<evidence type="ECO:0000313" key="13">
    <source>
        <dbReference type="Proteomes" id="UP000002051"/>
    </source>
</evidence>
<dbReference type="Pfam" id="PF06507">
    <property type="entry name" value="ARF_AD"/>
    <property type="match status" value="1"/>
</dbReference>
<dbReference type="Proteomes" id="UP000002051">
    <property type="component" value="Chromosome 5"/>
</dbReference>
<dbReference type="GO" id="GO:0120195">
    <property type="term" value="P:positive regulation of anther dehiscence"/>
    <property type="evidence" value="ECO:0000318"/>
    <property type="project" value="GO_Central"/>
</dbReference>
<dbReference type="eggNOG" id="ENOG502QVP0">
    <property type="taxonomic scope" value="Eukaryota"/>
</dbReference>
<keyword evidence="5 8" id="KW-0804">Transcription</keyword>
<evidence type="ECO:0000313" key="11">
    <source>
        <dbReference type="EMBL" id="RHN55392.1"/>
    </source>
</evidence>
<dbReference type="EMBL" id="CM001221">
    <property type="protein sequence ID" value="AES96741.1"/>
    <property type="molecule type" value="Genomic_DNA"/>
</dbReference>
<dbReference type="OMA" id="PWEVETI"/>
<dbReference type="GO" id="GO:0048830">
    <property type="term" value="P:adventitious root development"/>
    <property type="evidence" value="ECO:0000318"/>
    <property type="project" value="GO_Central"/>
</dbReference>
<dbReference type="GO" id="GO:0052543">
    <property type="term" value="P:callose deposition in cell wall"/>
    <property type="evidence" value="ECO:0000318"/>
    <property type="project" value="GO_Central"/>
</dbReference>
<comment type="subunit">
    <text evidence="8">Homodimers and heterodimers.</text>
</comment>
<comment type="subcellular location">
    <subcellularLocation>
        <location evidence="1 8">Nucleus</location>
    </subcellularLocation>
</comment>
<dbReference type="GO" id="GO:0006355">
    <property type="term" value="P:regulation of DNA-templated transcription"/>
    <property type="evidence" value="ECO:0000318"/>
    <property type="project" value="GO_Central"/>
</dbReference>
<reference evidence="12" key="3">
    <citation type="submission" date="2015-04" db="UniProtKB">
        <authorList>
            <consortium name="EnsemblPlants"/>
        </authorList>
    </citation>
    <scope>IDENTIFICATION</scope>
    <source>
        <strain evidence="12">cv. Jemalong A17</strain>
    </source>
</reference>
<dbReference type="PaxDb" id="3880-AES96741"/>
<dbReference type="GO" id="GO:0000976">
    <property type="term" value="F:transcription cis-regulatory region binding"/>
    <property type="evidence" value="ECO:0000318"/>
    <property type="project" value="GO_Central"/>
</dbReference>
<dbReference type="FunFam" id="2.40.330.10:FF:000001">
    <property type="entry name" value="Auxin response factor"/>
    <property type="match status" value="1"/>
</dbReference>
<evidence type="ECO:0000313" key="12">
    <source>
        <dbReference type="EnsemblPlants" id="AES96741"/>
    </source>
</evidence>
<evidence type="ECO:0000256" key="6">
    <source>
        <dbReference type="ARBA" id="ARBA00023242"/>
    </source>
</evidence>
<keyword evidence="4 8" id="KW-0238">DNA-binding</keyword>
<keyword evidence="3 8" id="KW-0805">Transcription regulation</keyword>
<dbReference type="InterPro" id="IPR044835">
    <property type="entry name" value="ARF_plant"/>
</dbReference>